<reference evidence="2" key="1">
    <citation type="submission" date="2019-04" db="EMBL/GenBank/DDBJ databases">
        <title>The Staphylococcus epidermidis MSCRAMM SesJ is present in ACME and SCC element.</title>
        <authorList>
            <person name="Arora S."/>
            <person name="Li X."/>
            <person name="Hillhouse A."/>
            <person name="Konganti K."/>
            <person name="Threadgill D."/>
            <person name="Shelburne S."/>
            <person name="Hook M."/>
        </authorList>
    </citation>
    <scope>NUCLEOTIDE SEQUENCE</scope>
    <source>
        <strain evidence="2">MB1048</strain>
    </source>
</reference>
<dbReference type="EMBL" id="MK784557">
    <property type="protein sequence ID" value="QHN74662.1"/>
    <property type="molecule type" value="Genomic_DNA"/>
</dbReference>
<evidence type="ECO:0000313" key="1">
    <source>
        <dbReference type="EMBL" id="QHN74662.1"/>
    </source>
</evidence>
<dbReference type="AlphaFoldDB" id="A0A6C0L730"/>
<proteinExistence type="predicted"/>
<name>A0A6C0L730_STAEP</name>
<organism evidence="2">
    <name type="scientific">Staphylococcus epidermidis</name>
    <dbReference type="NCBI Taxonomy" id="1282"/>
    <lineage>
        <taxon>Bacteria</taxon>
        <taxon>Bacillati</taxon>
        <taxon>Bacillota</taxon>
        <taxon>Bacilli</taxon>
        <taxon>Bacillales</taxon>
        <taxon>Staphylococcaceae</taxon>
        <taxon>Staphylococcus</taxon>
    </lineage>
</organism>
<accession>A0A6C0L730</accession>
<protein>
    <submittedName>
        <fullName evidence="2">Uncharacterized protein</fullName>
    </submittedName>
</protein>
<evidence type="ECO:0000313" key="2">
    <source>
        <dbReference type="EMBL" id="QHU25849.1"/>
    </source>
</evidence>
<dbReference type="EMBL" id="MK778453">
    <property type="protein sequence ID" value="QHU25849.1"/>
    <property type="molecule type" value="Genomic_DNA"/>
</dbReference>
<sequence length="37" mass="4226">MINNSDSRRHNTKAPINIGALFSNRFIKSSLKHTEIN</sequence>
<reference evidence="1" key="2">
    <citation type="journal article" date="2020" name="MBio">
        <title>Staphylococcus epidermidis MSCRAMM SesJ is Encoded in Composite Islands.</title>
        <authorList>
            <person name="Arora S."/>
            <person name="Li X."/>
            <person name="Hillhouse A."/>
            <person name="Konganti K."/>
            <person name="Little S.V."/>
            <person name="Lawhon S.D."/>
            <person name="Threadgill D."/>
            <person name="Shelburne S."/>
            <person name="Hook M."/>
        </authorList>
    </citation>
    <scope>NUCLEOTIDE SEQUENCE</scope>
    <source>
        <strain evidence="1">MB1569</strain>
    </source>
</reference>